<dbReference type="PANTHER" id="PTHR44591:SF25">
    <property type="entry name" value="CHEMOTAXIS TWO-COMPONENT RESPONSE REGULATOR"/>
    <property type="match status" value="1"/>
</dbReference>
<dbReference type="AlphaFoldDB" id="A0A1H8A832"/>
<name>A0A1H8A832_9BACT</name>
<dbReference type="OrthoDB" id="9786548at2"/>
<dbReference type="InterPro" id="IPR001789">
    <property type="entry name" value="Sig_transdc_resp-reg_receiver"/>
</dbReference>
<dbReference type="SUPFAM" id="SSF52172">
    <property type="entry name" value="CheY-like"/>
    <property type="match status" value="1"/>
</dbReference>
<dbReference type="RefSeq" id="WP_093884521.1">
    <property type="nucleotide sequence ID" value="NZ_FOBS01000031.1"/>
</dbReference>
<evidence type="ECO:0000313" key="4">
    <source>
        <dbReference type="EMBL" id="SEM66064.1"/>
    </source>
</evidence>
<keyword evidence="5" id="KW-1185">Reference proteome</keyword>
<dbReference type="Proteomes" id="UP000198744">
    <property type="component" value="Unassembled WGS sequence"/>
</dbReference>
<dbReference type="PROSITE" id="PS50110">
    <property type="entry name" value="RESPONSE_REGULATORY"/>
    <property type="match status" value="1"/>
</dbReference>
<dbReference type="GO" id="GO:0000160">
    <property type="term" value="P:phosphorelay signal transduction system"/>
    <property type="evidence" value="ECO:0007669"/>
    <property type="project" value="InterPro"/>
</dbReference>
<dbReference type="SMART" id="SM00448">
    <property type="entry name" value="REC"/>
    <property type="match status" value="1"/>
</dbReference>
<dbReference type="InterPro" id="IPR050595">
    <property type="entry name" value="Bact_response_regulator"/>
</dbReference>
<accession>A0A1H8A832</accession>
<reference evidence="4 5" key="1">
    <citation type="submission" date="2016-10" db="EMBL/GenBank/DDBJ databases">
        <authorList>
            <person name="de Groot N.N."/>
        </authorList>
    </citation>
    <scope>NUCLEOTIDE SEQUENCE [LARGE SCALE GENOMIC DNA]</scope>
    <source>
        <strain evidence="4 5">DSM 8423</strain>
    </source>
</reference>
<feature type="domain" description="Response regulatory" evidence="3">
    <location>
        <begin position="2"/>
        <end position="120"/>
    </location>
</feature>
<dbReference type="STRING" id="43775.SAMN04489760_13118"/>
<keyword evidence="1 2" id="KW-0597">Phosphoprotein</keyword>
<dbReference type="PANTHER" id="PTHR44591">
    <property type="entry name" value="STRESS RESPONSE REGULATOR PROTEIN 1"/>
    <property type="match status" value="1"/>
</dbReference>
<organism evidence="4 5">
    <name type="scientific">Syntrophus gentianae</name>
    <dbReference type="NCBI Taxonomy" id="43775"/>
    <lineage>
        <taxon>Bacteria</taxon>
        <taxon>Pseudomonadati</taxon>
        <taxon>Thermodesulfobacteriota</taxon>
        <taxon>Syntrophia</taxon>
        <taxon>Syntrophales</taxon>
        <taxon>Syntrophaceae</taxon>
        <taxon>Syntrophus</taxon>
    </lineage>
</organism>
<dbReference type="Pfam" id="PF00072">
    <property type="entry name" value="Response_reg"/>
    <property type="match status" value="1"/>
</dbReference>
<gene>
    <name evidence="4" type="ORF">SAMN04489760_13118</name>
</gene>
<evidence type="ECO:0000259" key="3">
    <source>
        <dbReference type="PROSITE" id="PS50110"/>
    </source>
</evidence>
<sequence length="123" mass="13615">MKAIVADDSRLIRGIIEKTTALIGFEAVQAGNGQEAMNILEANASEIHLVLLDWNMPILSGLDVIKKMRRDDRFKKIPVLMISTESEDDRIQEALSAGAQGYLTKPFTAEKLLDAIHSVLDNH</sequence>
<dbReference type="EMBL" id="FOBS01000031">
    <property type="protein sequence ID" value="SEM66064.1"/>
    <property type="molecule type" value="Genomic_DNA"/>
</dbReference>
<feature type="modified residue" description="4-aspartylphosphate" evidence="2">
    <location>
        <position position="53"/>
    </location>
</feature>
<proteinExistence type="predicted"/>
<dbReference type="InterPro" id="IPR011006">
    <property type="entry name" value="CheY-like_superfamily"/>
</dbReference>
<protein>
    <submittedName>
        <fullName evidence="4">Two-component system, chemotaxis family, response regulator CheY</fullName>
    </submittedName>
</protein>
<evidence type="ECO:0000256" key="2">
    <source>
        <dbReference type="PROSITE-ProRule" id="PRU00169"/>
    </source>
</evidence>
<evidence type="ECO:0000256" key="1">
    <source>
        <dbReference type="ARBA" id="ARBA00022553"/>
    </source>
</evidence>
<evidence type="ECO:0000313" key="5">
    <source>
        <dbReference type="Proteomes" id="UP000198744"/>
    </source>
</evidence>
<dbReference type="Gene3D" id="3.40.50.2300">
    <property type="match status" value="1"/>
</dbReference>